<feature type="domain" description="USP" evidence="8">
    <location>
        <begin position="117"/>
        <end position="619"/>
    </location>
</feature>
<dbReference type="PANTHER" id="PTHR24006">
    <property type="entry name" value="UBIQUITIN CARBOXYL-TERMINAL HYDROLASE"/>
    <property type="match status" value="1"/>
</dbReference>
<keyword evidence="6 7" id="KW-0788">Thiol protease</keyword>
<evidence type="ECO:0000256" key="2">
    <source>
        <dbReference type="ARBA" id="ARBA00009085"/>
    </source>
</evidence>
<dbReference type="PROSITE" id="PS00973">
    <property type="entry name" value="USP_2"/>
    <property type="match status" value="1"/>
</dbReference>
<dbReference type="GO" id="GO:0006508">
    <property type="term" value="P:proteolysis"/>
    <property type="evidence" value="ECO:0007669"/>
    <property type="project" value="UniProtKB-KW"/>
</dbReference>
<comment type="function">
    <text evidence="7">Recognizes and hydrolyzes the peptide bond at the C-terminal Gly of ubiquitin. Involved in the processing of poly-ubiquitin precursors as well as that of ubiquitinated proteins.</text>
</comment>
<dbReference type="EMBL" id="JARAOO010000009">
    <property type="protein sequence ID" value="KAJ7956941.1"/>
    <property type="molecule type" value="Genomic_DNA"/>
</dbReference>
<evidence type="ECO:0000313" key="9">
    <source>
        <dbReference type="EMBL" id="KAJ7956941.1"/>
    </source>
</evidence>
<name>A0AAD7LGH1_QUISA</name>
<dbReference type="Gene3D" id="3.90.70.10">
    <property type="entry name" value="Cysteine proteinases"/>
    <property type="match status" value="1"/>
</dbReference>
<dbReference type="AlphaFoldDB" id="A0AAD7LGH1"/>
<evidence type="ECO:0000256" key="5">
    <source>
        <dbReference type="ARBA" id="ARBA00022801"/>
    </source>
</evidence>
<evidence type="ECO:0000259" key="8">
    <source>
        <dbReference type="PROSITE" id="PS50235"/>
    </source>
</evidence>
<evidence type="ECO:0000256" key="6">
    <source>
        <dbReference type="ARBA" id="ARBA00022807"/>
    </source>
</evidence>
<sequence>EIPNFVRSQTTNVARGHEFTEPLTSVPGTFCLPPFKTVAYPRLPNEGAVSMTTVIRNLSYGFGSLSPMVWSRASVVCVVGIVSVILGLKDAKGVIFTSLPWPFERGANHLEKIRLVPGLQNLGNNCFFNVILQALASCFCFQSFLQKVIGEHEIEELVERMPLTVALATILEELCAVGGGKVVLSPRRVMLAMAHYTPNFNLTSQQDSAEAFLHLFCSLREEFEDCYVPKISSLADLFASNCRVLIPRRKDCSVQEWQTERERWQQFFLGPFDGILGSILTCQSCSSQISMSFESFHSLPLSPVLQTNSTVRFGCTLVDCLRQFFVAEHVENYHCSHCWHIAAIKYLSLVEGTEIDIEKLRGCNEQDFCDCQKLSHLEELPWSKRFSRTLKQLSIARCPKILCIQLKRVSIDGFGGLIKLQGHISFPLILDIFPFMTTGVGIKKWEEDVQTQQVELQNRKSSWHSHFDAQLETRLLNGIYGPAKKINSKELVDDRFGSSPIVQEFLGEPIFPSSGVTPNSMQIDIHMQATDEVDLSCELVPEETRLYQLVSVVEHFGRAGSGHYTVYRCVTMEAPEEEPDDQLSPNNTRWFCISDSEVHPVSEAEVLAAEASMLFYEKIAEG</sequence>
<dbReference type="InterPro" id="IPR028889">
    <property type="entry name" value="USP"/>
</dbReference>
<dbReference type="KEGG" id="qsa:O6P43_023309"/>
<reference evidence="9" key="1">
    <citation type="journal article" date="2023" name="Science">
        <title>Elucidation of the pathway for biosynthesis of saponin adjuvants from the soapbark tree.</title>
        <authorList>
            <person name="Reed J."/>
            <person name="Orme A."/>
            <person name="El-Demerdash A."/>
            <person name="Owen C."/>
            <person name="Martin L.B.B."/>
            <person name="Misra R.C."/>
            <person name="Kikuchi S."/>
            <person name="Rejzek M."/>
            <person name="Martin A.C."/>
            <person name="Harkess A."/>
            <person name="Leebens-Mack J."/>
            <person name="Louveau T."/>
            <person name="Stephenson M.J."/>
            <person name="Osbourn A."/>
        </authorList>
    </citation>
    <scope>NUCLEOTIDE SEQUENCE</scope>
    <source>
        <strain evidence="9">S10</strain>
    </source>
</reference>
<evidence type="ECO:0000256" key="7">
    <source>
        <dbReference type="RuleBase" id="RU366025"/>
    </source>
</evidence>
<keyword evidence="3 7" id="KW-0645">Protease</keyword>
<protein>
    <recommendedName>
        <fullName evidence="7">Ubiquitin carboxyl-terminal hydrolase</fullName>
        <ecNumber evidence="7">3.4.19.12</ecNumber>
    </recommendedName>
</protein>
<comment type="caution">
    <text evidence="9">The sequence shown here is derived from an EMBL/GenBank/DDBJ whole genome shotgun (WGS) entry which is preliminary data.</text>
</comment>
<dbReference type="InterPro" id="IPR038765">
    <property type="entry name" value="Papain-like_cys_pep_sf"/>
</dbReference>
<dbReference type="GO" id="GO:0016579">
    <property type="term" value="P:protein deubiquitination"/>
    <property type="evidence" value="ECO:0007669"/>
    <property type="project" value="InterPro"/>
</dbReference>
<accession>A0AAD7LGH1</accession>
<comment type="catalytic activity">
    <reaction evidence="1 7">
        <text>Thiol-dependent hydrolysis of ester, thioester, amide, peptide and isopeptide bonds formed by the C-terminal Gly of ubiquitin (a 76-residue protein attached to proteins as an intracellular targeting signal).</text>
        <dbReference type="EC" id="3.4.19.12"/>
    </reaction>
</comment>
<evidence type="ECO:0000256" key="1">
    <source>
        <dbReference type="ARBA" id="ARBA00000707"/>
    </source>
</evidence>
<dbReference type="GO" id="GO:0004843">
    <property type="term" value="F:cysteine-type deubiquitinase activity"/>
    <property type="evidence" value="ECO:0007669"/>
    <property type="project" value="UniProtKB-UniRule"/>
</dbReference>
<dbReference type="PANTHER" id="PTHR24006:SF888">
    <property type="entry name" value="UBIQUITIN CARBOXYL-TERMINAL HYDROLASE 30"/>
    <property type="match status" value="1"/>
</dbReference>
<dbReference type="PROSITE" id="PS00972">
    <property type="entry name" value="USP_1"/>
    <property type="match status" value="1"/>
</dbReference>
<dbReference type="Proteomes" id="UP001163823">
    <property type="component" value="Chromosome 9"/>
</dbReference>
<dbReference type="InterPro" id="IPR018200">
    <property type="entry name" value="USP_CS"/>
</dbReference>
<dbReference type="GO" id="GO:0005829">
    <property type="term" value="C:cytosol"/>
    <property type="evidence" value="ECO:0007669"/>
    <property type="project" value="TreeGrafter"/>
</dbReference>
<dbReference type="InterPro" id="IPR001394">
    <property type="entry name" value="Peptidase_C19_UCH"/>
</dbReference>
<dbReference type="GO" id="GO:0005634">
    <property type="term" value="C:nucleus"/>
    <property type="evidence" value="ECO:0007669"/>
    <property type="project" value="TreeGrafter"/>
</dbReference>
<dbReference type="EC" id="3.4.19.12" evidence="7"/>
<dbReference type="InterPro" id="IPR050164">
    <property type="entry name" value="Peptidase_C19"/>
</dbReference>
<gene>
    <name evidence="9" type="ORF">O6P43_023309</name>
</gene>
<keyword evidence="10" id="KW-1185">Reference proteome</keyword>
<dbReference type="PROSITE" id="PS50235">
    <property type="entry name" value="USP_3"/>
    <property type="match status" value="1"/>
</dbReference>
<evidence type="ECO:0000256" key="3">
    <source>
        <dbReference type="ARBA" id="ARBA00022670"/>
    </source>
</evidence>
<evidence type="ECO:0000313" key="10">
    <source>
        <dbReference type="Proteomes" id="UP001163823"/>
    </source>
</evidence>
<organism evidence="9 10">
    <name type="scientific">Quillaja saponaria</name>
    <name type="common">Soap bark tree</name>
    <dbReference type="NCBI Taxonomy" id="32244"/>
    <lineage>
        <taxon>Eukaryota</taxon>
        <taxon>Viridiplantae</taxon>
        <taxon>Streptophyta</taxon>
        <taxon>Embryophyta</taxon>
        <taxon>Tracheophyta</taxon>
        <taxon>Spermatophyta</taxon>
        <taxon>Magnoliopsida</taxon>
        <taxon>eudicotyledons</taxon>
        <taxon>Gunneridae</taxon>
        <taxon>Pentapetalae</taxon>
        <taxon>rosids</taxon>
        <taxon>fabids</taxon>
        <taxon>Fabales</taxon>
        <taxon>Quillajaceae</taxon>
        <taxon>Quillaja</taxon>
    </lineage>
</organism>
<keyword evidence="5 7" id="KW-0378">Hydrolase</keyword>
<keyword evidence="4 7" id="KW-0833">Ubl conjugation pathway</keyword>
<dbReference type="Pfam" id="PF00443">
    <property type="entry name" value="UCH"/>
    <property type="match status" value="1"/>
</dbReference>
<evidence type="ECO:0000256" key="4">
    <source>
        <dbReference type="ARBA" id="ARBA00022786"/>
    </source>
</evidence>
<proteinExistence type="inferred from homology"/>
<comment type="similarity">
    <text evidence="2 7">Belongs to the peptidase C19 family.</text>
</comment>
<dbReference type="SUPFAM" id="SSF54001">
    <property type="entry name" value="Cysteine proteinases"/>
    <property type="match status" value="1"/>
</dbReference>
<feature type="non-terminal residue" evidence="9">
    <location>
        <position position="622"/>
    </location>
</feature>